<evidence type="ECO:0008006" key="3">
    <source>
        <dbReference type="Google" id="ProtNLM"/>
    </source>
</evidence>
<gene>
    <name evidence="1" type="ORF">FQB35_05860</name>
</gene>
<reference evidence="1 2" key="1">
    <citation type="submission" date="2019-07" db="EMBL/GenBank/DDBJ databases">
        <title>Complete genome of Crassaminicella thermophila SY095.</title>
        <authorList>
            <person name="Li X."/>
        </authorList>
    </citation>
    <scope>NUCLEOTIDE SEQUENCE [LARGE SCALE GENOMIC DNA]</scope>
    <source>
        <strain evidence="1 2">SY095</strain>
    </source>
</reference>
<dbReference type="Proteomes" id="UP000324646">
    <property type="component" value="Chromosome"/>
</dbReference>
<dbReference type="OrthoDB" id="1953106at2"/>
<dbReference type="RefSeq" id="WP_148809088.1">
    <property type="nucleotide sequence ID" value="NZ_CP042243.1"/>
</dbReference>
<evidence type="ECO:0000313" key="2">
    <source>
        <dbReference type="Proteomes" id="UP000324646"/>
    </source>
</evidence>
<name>A0A5C0SBJ4_CRATE</name>
<dbReference type="SUPFAM" id="SSF55729">
    <property type="entry name" value="Acyl-CoA N-acyltransferases (Nat)"/>
    <property type="match status" value="1"/>
</dbReference>
<sequence length="153" mass="18347">MMYSHIRKTIPIYEKINPIKLMHLSKTFGRICKISFTCQIFTKTSCNNWIFKYKANNTLYITISFYDKCTEPYPYIVIDDFVFPENLRKQKLDEKILRIIINHVQYLDFEMLIFNINQKFHIGLCKKNGFKQIGIHKMIVSLKPKFIQNIKPI</sequence>
<proteinExistence type="predicted"/>
<dbReference type="AlphaFoldDB" id="A0A5C0SBJ4"/>
<dbReference type="InterPro" id="IPR016181">
    <property type="entry name" value="Acyl_CoA_acyltransferase"/>
</dbReference>
<keyword evidence="2" id="KW-1185">Reference proteome</keyword>
<evidence type="ECO:0000313" key="1">
    <source>
        <dbReference type="EMBL" id="QEK11933.1"/>
    </source>
</evidence>
<dbReference type="KEGG" id="crs:FQB35_05860"/>
<organism evidence="1 2">
    <name type="scientific">Crassaminicella thermophila</name>
    <dbReference type="NCBI Taxonomy" id="2599308"/>
    <lineage>
        <taxon>Bacteria</taxon>
        <taxon>Bacillati</taxon>
        <taxon>Bacillota</taxon>
        <taxon>Clostridia</taxon>
        <taxon>Eubacteriales</taxon>
        <taxon>Clostridiaceae</taxon>
        <taxon>Crassaminicella</taxon>
    </lineage>
</organism>
<accession>A0A5C0SBJ4</accession>
<protein>
    <recommendedName>
        <fullName evidence="3">N-acetyltransferase domain-containing protein</fullName>
    </recommendedName>
</protein>
<dbReference type="EMBL" id="CP042243">
    <property type="protein sequence ID" value="QEK11933.1"/>
    <property type="molecule type" value="Genomic_DNA"/>
</dbReference>